<evidence type="ECO:0000313" key="3">
    <source>
        <dbReference type="Proteomes" id="UP000683360"/>
    </source>
</evidence>
<dbReference type="AlphaFoldDB" id="A0A8S3SNF4"/>
<sequence>MLTVDLSSLHMKDEDMITANTVPTTTYMNSVINEEEANETVNSQTEELDPNTQQLEISKKRCRNDLGLALETQPSKSAKKRKTTPSLKKLPSRKKRKVRSTRNDNSDCTGTLKTKGERQNVTVKTKRKGQNVTTEHVTKQDKNENDYMNSLQKKEWKDIIIKSKHIYGVPAKRAGAILDSAVDDPANLLLVVKRISPFDVTPQCQVDVLFHILSKMGKKNVIFNAKVLL</sequence>
<dbReference type="EMBL" id="CAJPWZ010001690">
    <property type="protein sequence ID" value="CAG2221697.1"/>
    <property type="molecule type" value="Genomic_DNA"/>
</dbReference>
<feature type="region of interest" description="Disordered" evidence="1">
    <location>
        <begin position="69"/>
        <end position="140"/>
    </location>
</feature>
<dbReference type="Proteomes" id="UP000683360">
    <property type="component" value="Unassembled WGS sequence"/>
</dbReference>
<proteinExistence type="predicted"/>
<keyword evidence="3" id="KW-1185">Reference proteome</keyword>
<feature type="compositionally biased region" description="Basic residues" evidence="1">
    <location>
        <begin position="90"/>
        <end position="100"/>
    </location>
</feature>
<accession>A0A8S3SNF4</accession>
<evidence type="ECO:0000256" key="1">
    <source>
        <dbReference type="SAM" id="MobiDB-lite"/>
    </source>
</evidence>
<reference evidence="2" key="1">
    <citation type="submission" date="2021-03" db="EMBL/GenBank/DDBJ databases">
        <authorList>
            <person name="Bekaert M."/>
        </authorList>
    </citation>
    <scope>NUCLEOTIDE SEQUENCE</scope>
</reference>
<evidence type="ECO:0000313" key="2">
    <source>
        <dbReference type="EMBL" id="CAG2221697.1"/>
    </source>
</evidence>
<organism evidence="2 3">
    <name type="scientific">Mytilus edulis</name>
    <name type="common">Blue mussel</name>
    <dbReference type="NCBI Taxonomy" id="6550"/>
    <lineage>
        <taxon>Eukaryota</taxon>
        <taxon>Metazoa</taxon>
        <taxon>Spiralia</taxon>
        <taxon>Lophotrochozoa</taxon>
        <taxon>Mollusca</taxon>
        <taxon>Bivalvia</taxon>
        <taxon>Autobranchia</taxon>
        <taxon>Pteriomorphia</taxon>
        <taxon>Mytilida</taxon>
        <taxon>Mytiloidea</taxon>
        <taxon>Mytilidae</taxon>
        <taxon>Mytilinae</taxon>
        <taxon>Mytilus</taxon>
    </lineage>
</organism>
<name>A0A8S3SNF4_MYTED</name>
<protein>
    <submittedName>
        <fullName evidence="2">Uncharacterized protein</fullName>
    </submittedName>
</protein>
<comment type="caution">
    <text evidence="2">The sequence shown here is derived from an EMBL/GenBank/DDBJ whole genome shotgun (WGS) entry which is preliminary data.</text>
</comment>
<gene>
    <name evidence="2" type="ORF">MEDL_35089</name>
</gene>